<evidence type="ECO:0000259" key="1">
    <source>
        <dbReference type="Pfam" id="PF00646"/>
    </source>
</evidence>
<evidence type="ECO:0000313" key="2">
    <source>
        <dbReference type="EMBL" id="PSS27144.1"/>
    </source>
</evidence>
<proteinExistence type="predicted"/>
<dbReference type="InParanoid" id="A0A2T3BCP3"/>
<dbReference type="Proteomes" id="UP000241818">
    <property type="component" value="Unassembled WGS sequence"/>
</dbReference>
<dbReference type="RefSeq" id="XP_024724669.1">
    <property type="nucleotide sequence ID" value="XM_024866085.1"/>
</dbReference>
<keyword evidence="3" id="KW-1185">Reference proteome</keyword>
<feature type="domain" description="F-box" evidence="1">
    <location>
        <begin position="6"/>
        <end position="36"/>
    </location>
</feature>
<dbReference type="Pfam" id="PF00646">
    <property type="entry name" value="F-box"/>
    <property type="match status" value="1"/>
</dbReference>
<reference evidence="2 3" key="1">
    <citation type="journal article" date="2018" name="New Phytol.">
        <title>Comparative genomics and transcriptomics depict ericoid mycorrhizal fungi as versatile saprotrophs and plant mutualists.</title>
        <authorList>
            <person name="Martino E."/>
            <person name="Morin E."/>
            <person name="Grelet G.A."/>
            <person name="Kuo A."/>
            <person name="Kohler A."/>
            <person name="Daghino S."/>
            <person name="Barry K.W."/>
            <person name="Cichocki N."/>
            <person name="Clum A."/>
            <person name="Dockter R.B."/>
            <person name="Hainaut M."/>
            <person name="Kuo R.C."/>
            <person name="LaButti K."/>
            <person name="Lindahl B.D."/>
            <person name="Lindquist E.A."/>
            <person name="Lipzen A."/>
            <person name="Khouja H.R."/>
            <person name="Magnuson J."/>
            <person name="Murat C."/>
            <person name="Ohm R.A."/>
            <person name="Singer S.W."/>
            <person name="Spatafora J.W."/>
            <person name="Wang M."/>
            <person name="Veneault-Fourrey C."/>
            <person name="Henrissat B."/>
            <person name="Grigoriev I.V."/>
            <person name="Martin F.M."/>
            <person name="Perotto S."/>
        </authorList>
    </citation>
    <scope>NUCLEOTIDE SEQUENCE [LARGE SCALE GENOMIC DNA]</scope>
    <source>
        <strain evidence="2 3">ATCC 22711</strain>
    </source>
</reference>
<evidence type="ECO:0000313" key="3">
    <source>
        <dbReference type="Proteomes" id="UP000241818"/>
    </source>
</evidence>
<accession>A0A2T3BCP3</accession>
<sequence>MAAVALPDLPSEIIDEISKHMSYGSRLALQLSCRRLFAKTDLNRPTYTGSTSSPTKAYDMADLLEIEQWPEYNAAKFKPLQSRQPVSQLDFFACHLCLKIRSADRFCNAMMKGKRGKLGKGTVEERSKRFCIPCGITHGIYQRGIYLRSGGASGWVGMLQVWQI</sequence>
<gene>
    <name evidence="2" type="ORF">M430DRAFT_31998</name>
</gene>
<dbReference type="AlphaFoldDB" id="A0A2T3BCP3"/>
<organism evidence="2 3">
    <name type="scientific">Amorphotheca resinae ATCC 22711</name>
    <dbReference type="NCBI Taxonomy" id="857342"/>
    <lineage>
        <taxon>Eukaryota</taxon>
        <taxon>Fungi</taxon>
        <taxon>Dikarya</taxon>
        <taxon>Ascomycota</taxon>
        <taxon>Pezizomycotina</taxon>
        <taxon>Leotiomycetes</taxon>
        <taxon>Helotiales</taxon>
        <taxon>Amorphothecaceae</taxon>
        <taxon>Amorphotheca</taxon>
    </lineage>
</organism>
<dbReference type="OrthoDB" id="3433007at2759"/>
<name>A0A2T3BCP3_AMORE</name>
<dbReference type="EMBL" id="KZ679006">
    <property type="protein sequence ID" value="PSS27144.1"/>
    <property type="molecule type" value="Genomic_DNA"/>
</dbReference>
<dbReference type="InterPro" id="IPR001810">
    <property type="entry name" value="F-box_dom"/>
</dbReference>
<protein>
    <recommendedName>
        <fullName evidence="1">F-box domain-containing protein</fullName>
    </recommendedName>
</protein>
<dbReference type="GeneID" id="36574166"/>